<keyword evidence="11 13" id="KW-0520">NAD</keyword>
<comment type="similarity">
    <text evidence="4 13">Belongs to the isocitrate and isopropylmalate dehydrogenases family. LeuB type 1 subfamily.</text>
</comment>
<evidence type="ECO:0000256" key="13">
    <source>
        <dbReference type="HAMAP-Rule" id="MF_01033"/>
    </source>
</evidence>
<sequence>MSSNSKKILILAGDGIGPEVMGEVKRTLGWFEKRRGSGFETEDGLVGGCSFDKHGVPLTDETMQKAIDADAVLLGAVGGPKWDNLPFKDKPERGLLRLRKDMELFANLRPALVFDALAEASSLKTELVKGLDIMIVRELTGGVYFGSPRGIETLPNGERRGINTQVYTTSEIQRVARVAFELARKRGNKLCSVEKANVMESGVLWREEVQKLGDTEYKDVQLSHMYADNCAMQLVRQPKQFDVIVTDNLFGDLLSDCAAMLTGSLGMLPSASLGAADKGGKRKALYEPVHGSAPDIAGQGKANPLACLLSLSMMLRYSFDQGEDADLLEKAANNVVAKGFRTGDIMAPGCTLVGTKEMGDEILKELDRLAA</sequence>
<feature type="binding site" evidence="13">
    <location>
        <position position="137"/>
    </location>
    <ligand>
        <name>substrate</name>
    </ligand>
</feature>
<evidence type="ECO:0000256" key="6">
    <source>
        <dbReference type="ARBA" id="ARBA00022430"/>
    </source>
</evidence>
<evidence type="ECO:0000256" key="12">
    <source>
        <dbReference type="ARBA" id="ARBA00023304"/>
    </source>
</evidence>
<evidence type="ECO:0000256" key="1">
    <source>
        <dbReference type="ARBA" id="ARBA00000624"/>
    </source>
</evidence>
<name>A0ABU5DY98_9PROT</name>
<proteinExistence type="inferred from homology"/>
<gene>
    <name evidence="13 16" type="primary">leuB</name>
    <name evidence="16" type="ORF">SMD31_09960</name>
</gene>
<feature type="site" description="Important for catalysis" evidence="13">
    <location>
        <position position="144"/>
    </location>
</feature>
<dbReference type="PANTHER" id="PTHR42979">
    <property type="entry name" value="3-ISOPROPYLMALATE DEHYDROGENASE"/>
    <property type="match status" value="1"/>
</dbReference>
<feature type="site" description="Important for catalysis" evidence="13">
    <location>
        <position position="195"/>
    </location>
</feature>
<keyword evidence="10 13" id="KW-0560">Oxidoreductase</keyword>
<dbReference type="InterPro" id="IPR004429">
    <property type="entry name" value="Isopropylmalate_DH"/>
</dbReference>
<evidence type="ECO:0000256" key="4">
    <source>
        <dbReference type="ARBA" id="ARBA00008319"/>
    </source>
</evidence>
<comment type="catalytic activity">
    <reaction evidence="1 13 14">
        <text>(2R,3S)-3-isopropylmalate + NAD(+) = 4-methyl-2-oxopentanoate + CO2 + NADH</text>
        <dbReference type="Rhea" id="RHEA:32271"/>
        <dbReference type="ChEBI" id="CHEBI:16526"/>
        <dbReference type="ChEBI" id="CHEBI:17865"/>
        <dbReference type="ChEBI" id="CHEBI:35121"/>
        <dbReference type="ChEBI" id="CHEBI:57540"/>
        <dbReference type="ChEBI" id="CHEBI:57945"/>
        <dbReference type="EC" id="1.1.1.85"/>
    </reaction>
</comment>
<dbReference type="PROSITE" id="PS00470">
    <property type="entry name" value="IDH_IMDH"/>
    <property type="match status" value="1"/>
</dbReference>
<keyword evidence="7 13" id="KW-0028">Amino-acid biosynthesis</keyword>
<feature type="binding site" evidence="13">
    <location>
        <position position="228"/>
    </location>
    <ligand>
        <name>Mg(2+)</name>
        <dbReference type="ChEBI" id="CHEBI:18420"/>
    </ligand>
</feature>
<keyword evidence="12 13" id="KW-0100">Branched-chain amino acid biosynthesis</keyword>
<dbReference type="EMBL" id="JAXCLX010000001">
    <property type="protein sequence ID" value="MDY0872250.1"/>
    <property type="molecule type" value="Genomic_DNA"/>
</dbReference>
<dbReference type="NCBIfam" id="TIGR00169">
    <property type="entry name" value="leuB"/>
    <property type="match status" value="1"/>
</dbReference>
<evidence type="ECO:0000256" key="8">
    <source>
        <dbReference type="ARBA" id="ARBA00022723"/>
    </source>
</evidence>
<comment type="caution">
    <text evidence="16">The sequence shown here is derived from an EMBL/GenBank/DDBJ whole genome shotgun (WGS) entry which is preliminary data.</text>
</comment>
<feature type="binding site" evidence="13">
    <location>
        <position position="256"/>
    </location>
    <ligand>
        <name>Mg(2+)</name>
        <dbReference type="ChEBI" id="CHEBI:18420"/>
    </ligand>
</feature>
<feature type="binding site" evidence="13">
    <location>
        <position position="99"/>
    </location>
    <ligand>
        <name>substrate</name>
    </ligand>
</feature>
<reference evidence="16 17" key="1">
    <citation type="journal article" date="2013" name="Antonie Van Leeuwenhoek">
        <title>Dongia rigui sp. nov., isolated from freshwater of a large wetland in Korea.</title>
        <authorList>
            <person name="Baik K.S."/>
            <person name="Hwang Y.M."/>
            <person name="Choi J.S."/>
            <person name="Kwon J."/>
            <person name="Seong C.N."/>
        </authorList>
    </citation>
    <scope>NUCLEOTIDE SEQUENCE [LARGE SCALE GENOMIC DNA]</scope>
    <source>
        <strain evidence="16 17">04SU4-P</strain>
    </source>
</reference>
<evidence type="ECO:0000313" key="16">
    <source>
        <dbReference type="EMBL" id="MDY0872250.1"/>
    </source>
</evidence>
<evidence type="ECO:0000259" key="15">
    <source>
        <dbReference type="SMART" id="SM01329"/>
    </source>
</evidence>
<dbReference type="Gene3D" id="3.40.718.10">
    <property type="entry name" value="Isopropylmalate Dehydrogenase"/>
    <property type="match status" value="1"/>
</dbReference>
<dbReference type="Pfam" id="PF00180">
    <property type="entry name" value="Iso_dh"/>
    <property type="match status" value="1"/>
</dbReference>
<dbReference type="PANTHER" id="PTHR42979:SF1">
    <property type="entry name" value="3-ISOPROPYLMALATE DEHYDROGENASE"/>
    <property type="match status" value="1"/>
</dbReference>
<evidence type="ECO:0000313" key="17">
    <source>
        <dbReference type="Proteomes" id="UP001271769"/>
    </source>
</evidence>
<evidence type="ECO:0000256" key="10">
    <source>
        <dbReference type="ARBA" id="ARBA00023002"/>
    </source>
</evidence>
<dbReference type="SMART" id="SM01329">
    <property type="entry name" value="Iso_dh"/>
    <property type="match status" value="1"/>
</dbReference>
<feature type="binding site" evidence="13">
    <location>
        <position position="252"/>
    </location>
    <ligand>
        <name>Mg(2+)</name>
        <dbReference type="ChEBI" id="CHEBI:18420"/>
    </ligand>
</feature>
<keyword evidence="17" id="KW-1185">Reference proteome</keyword>
<keyword evidence="9 13" id="KW-0460">Magnesium</keyword>
<organism evidence="16 17">
    <name type="scientific">Dongia rigui</name>
    <dbReference type="NCBI Taxonomy" id="940149"/>
    <lineage>
        <taxon>Bacteria</taxon>
        <taxon>Pseudomonadati</taxon>
        <taxon>Pseudomonadota</taxon>
        <taxon>Alphaproteobacteria</taxon>
        <taxon>Rhodospirillales</taxon>
        <taxon>Dongiaceae</taxon>
        <taxon>Dongia</taxon>
    </lineage>
</organism>
<accession>A0ABU5DY98</accession>
<evidence type="ECO:0000256" key="2">
    <source>
        <dbReference type="ARBA" id="ARBA00001936"/>
    </source>
</evidence>
<evidence type="ECO:0000256" key="7">
    <source>
        <dbReference type="ARBA" id="ARBA00022605"/>
    </source>
</evidence>
<keyword evidence="6 13" id="KW-0432">Leucine biosynthesis</keyword>
<evidence type="ECO:0000256" key="14">
    <source>
        <dbReference type="RuleBase" id="RU004445"/>
    </source>
</evidence>
<dbReference type="HAMAP" id="MF_01033">
    <property type="entry name" value="LeuB_type1"/>
    <property type="match status" value="1"/>
</dbReference>
<feature type="binding site" evidence="13">
    <location>
        <begin position="79"/>
        <end position="92"/>
    </location>
    <ligand>
        <name>NAD(+)</name>
        <dbReference type="ChEBI" id="CHEBI:57540"/>
    </ligand>
</feature>
<comment type="subunit">
    <text evidence="5 13 14">Homodimer.</text>
</comment>
<keyword evidence="13" id="KW-0464">Manganese</keyword>
<keyword evidence="13" id="KW-0963">Cytoplasm</keyword>
<evidence type="ECO:0000256" key="5">
    <source>
        <dbReference type="ARBA" id="ARBA00011738"/>
    </source>
</evidence>
<dbReference type="RefSeq" id="WP_320500669.1">
    <property type="nucleotide sequence ID" value="NZ_JAXCLX010000001.1"/>
</dbReference>
<protein>
    <recommendedName>
        <fullName evidence="13">3-isopropylmalate dehydrogenase</fullName>
        <ecNumber evidence="13">1.1.1.85</ecNumber>
    </recommendedName>
    <alternativeName>
        <fullName evidence="13">3-IPM-DH</fullName>
    </alternativeName>
    <alternativeName>
        <fullName evidence="13">Beta-IPM dehydrogenase</fullName>
        <shortName evidence="13">IMDH</shortName>
    </alternativeName>
</protein>
<evidence type="ECO:0000256" key="3">
    <source>
        <dbReference type="ARBA" id="ARBA00004762"/>
    </source>
</evidence>
<comment type="function">
    <text evidence="13 14">Catalyzes the oxidation of 3-carboxy-2-hydroxy-4-methylpentanoate (3-isopropylmalate) to 3-carboxy-4-methyl-2-oxopentanoate. The product decarboxylates to 4-methyl-2 oxopentanoate.</text>
</comment>
<feature type="binding site" evidence="13">
    <location>
        <position position="228"/>
    </location>
    <ligand>
        <name>substrate</name>
    </ligand>
</feature>
<evidence type="ECO:0000256" key="11">
    <source>
        <dbReference type="ARBA" id="ARBA00023027"/>
    </source>
</evidence>
<comment type="cofactor">
    <cofactor evidence="13 14">
        <name>Mg(2+)</name>
        <dbReference type="ChEBI" id="CHEBI:18420"/>
    </cofactor>
    <cofactor evidence="13 14">
        <name>Mn(2+)</name>
        <dbReference type="ChEBI" id="CHEBI:29035"/>
    </cofactor>
    <text evidence="13 14">Binds 1 Mg(2+) or Mn(2+) ion per subunit.</text>
</comment>
<feature type="binding site" evidence="13">
    <location>
        <position position="109"/>
    </location>
    <ligand>
        <name>substrate</name>
    </ligand>
</feature>
<comment type="pathway">
    <text evidence="3 13 14">Amino-acid biosynthesis; L-leucine biosynthesis; L-leucine from 3-methyl-2-oxobutanoate: step 3/4.</text>
</comment>
<comment type="subcellular location">
    <subcellularLocation>
        <location evidence="13">Cytoplasm</location>
    </subcellularLocation>
</comment>
<dbReference type="InterPro" id="IPR024084">
    <property type="entry name" value="IsoPropMal-DH-like_dom"/>
</dbReference>
<dbReference type="Proteomes" id="UP001271769">
    <property type="component" value="Unassembled WGS sequence"/>
</dbReference>
<dbReference type="GO" id="GO:0003862">
    <property type="term" value="F:3-isopropylmalate dehydrogenase activity"/>
    <property type="evidence" value="ECO:0007669"/>
    <property type="project" value="UniProtKB-EC"/>
</dbReference>
<feature type="binding site" evidence="13">
    <location>
        <begin position="291"/>
        <end position="303"/>
    </location>
    <ligand>
        <name>NAD(+)</name>
        <dbReference type="ChEBI" id="CHEBI:57540"/>
    </ligand>
</feature>
<evidence type="ECO:0000256" key="9">
    <source>
        <dbReference type="ARBA" id="ARBA00022842"/>
    </source>
</evidence>
<comment type="cofactor">
    <cofactor evidence="2">
        <name>Mn(2+)</name>
        <dbReference type="ChEBI" id="CHEBI:29035"/>
    </cofactor>
</comment>
<dbReference type="EC" id="1.1.1.85" evidence="13"/>
<feature type="domain" description="Isopropylmalate dehydrogenase-like" evidence="15">
    <location>
        <begin position="7"/>
        <end position="362"/>
    </location>
</feature>
<dbReference type="InterPro" id="IPR019818">
    <property type="entry name" value="IsoCit/isopropylmalate_DH_CS"/>
</dbReference>
<keyword evidence="8 13" id="KW-0479">Metal-binding</keyword>
<dbReference type="SUPFAM" id="SSF53659">
    <property type="entry name" value="Isocitrate/Isopropylmalate dehydrogenase-like"/>
    <property type="match status" value="1"/>
</dbReference>